<keyword evidence="1" id="KW-1133">Transmembrane helix</keyword>
<proteinExistence type="predicted"/>
<name>A0A1F4VG13_UNCKA</name>
<sequence length="68" mass="7843">MFYLLILLVIDSTALLLLTLLSRDNPELQRYARVSVIILVSLIALFIALYLKNALFPWNAVIYDDFNL</sequence>
<reference evidence="2 3" key="1">
    <citation type="journal article" date="2016" name="Nat. Commun.">
        <title>Thousands of microbial genomes shed light on interconnected biogeochemical processes in an aquifer system.</title>
        <authorList>
            <person name="Anantharaman K."/>
            <person name="Brown C.T."/>
            <person name="Hug L.A."/>
            <person name="Sharon I."/>
            <person name="Castelle C.J."/>
            <person name="Probst A.J."/>
            <person name="Thomas B.C."/>
            <person name="Singh A."/>
            <person name="Wilkins M.J."/>
            <person name="Karaoz U."/>
            <person name="Brodie E.L."/>
            <person name="Williams K.H."/>
            <person name="Hubbard S.S."/>
            <person name="Banfield J.F."/>
        </authorList>
    </citation>
    <scope>NUCLEOTIDE SEQUENCE [LARGE SCALE GENOMIC DNA]</scope>
</reference>
<accession>A0A1F4VG13</accession>
<evidence type="ECO:0000313" key="3">
    <source>
        <dbReference type="Proteomes" id="UP000176504"/>
    </source>
</evidence>
<dbReference type="AlphaFoldDB" id="A0A1F4VG13"/>
<gene>
    <name evidence="2" type="ORF">A3A78_02465</name>
</gene>
<comment type="caution">
    <text evidence="2">The sequence shown here is derived from an EMBL/GenBank/DDBJ whole genome shotgun (WGS) entry which is preliminary data.</text>
</comment>
<dbReference type="EMBL" id="MEVI01000001">
    <property type="protein sequence ID" value="OGC55878.1"/>
    <property type="molecule type" value="Genomic_DNA"/>
</dbReference>
<dbReference type="Proteomes" id="UP000176504">
    <property type="component" value="Unassembled WGS sequence"/>
</dbReference>
<keyword evidence="1" id="KW-0472">Membrane</keyword>
<evidence type="ECO:0000256" key="1">
    <source>
        <dbReference type="SAM" id="Phobius"/>
    </source>
</evidence>
<feature type="transmembrane region" description="Helical" evidence="1">
    <location>
        <begin position="32"/>
        <end position="51"/>
    </location>
</feature>
<keyword evidence="1" id="KW-0812">Transmembrane</keyword>
<evidence type="ECO:0000313" key="2">
    <source>
        <dbReference type="EMBL" id="OGC55878.1"/>
    </source>
</evidence>
<organism evidence="2 3">
    <name type="scientific">candidate division WWE3 bacterium RIFCSPLOWO2_01_FULL_41_18</name>
    <dbReference type="NCBI Taxonomy" id="1802625"/>
    <lineage>
        <taxon>Bacteria</taxon>
        <taxon>Katanobacteria</taxon>
    </lineage>
</organism>
<protein>
    <submittedName>
        <fullName evidence="2">Uncharacterized protein</fullName>
    </submittedName>
</protein>